<dbReference type="GO" id="GO:0098609">
    <property type="term" value="P:cell-cell adhesion"/>
    <property type="evidence" value="ECO:0007669"/>
    <property type="project" value="TreeGrafter"/>
</dbReference>
<feature type="domain" description="Talin IBS2B" evidence="10">
    <location>
        <begin position="408"/>
        <end position="524"/>
    </location>
</feature>
<dbReference type="InterPro" id="IPR036723">
    <property type="entry name" value="Alpha-catenin/vinculin-like_sf"/>
</dbReference>
<dbReference type="PANTHER" id="PTHR19981">
    <property type="entry name" value="TALIN"/>
    <property type="match status" value="1"/>
</dbReference>
<dbReference type="Pfam" id="PF08913">
    <property type="entry name" value="VBS"/>
    <property type="match status" value="1"/>
</dbReference>
<dbReference type="InterPro" id="IPR000533">
    <property type="entry name" value="Tropomyosin"/>
</dbReference>
<dbReference type="EMBL" id="OZ035823">
    <property type="protein sequence ID" value="CAL1568215.1"/>
    <property type="molecule type" value="Genomic_DNA"/>
</dbReference>
<comment type="subcellular location">
    <subcellularLocation>
        <location evidence="1">Cytoplasm</location>
    </subcellularLocation>
</comment>
<dbReference type="GO" id="GO:0005886">
    <property type="term" value="C:plasma membrane"/>
    <property type="evidence" value="ECO:0007669"/>
    <property type="project" value="TreeGrafter"/>
</dbReference>
<feature type="domain" description="Talin 1-like rod-segment" evidence="9">
    <location>
        <begin position="241"/>
        <end position="405"/>
    </location>
</feature>
<comment type="similarity">
    <text evidence="2 6">Belongs to the tropomyosin family.</text>
</comment>
<dbReference type="SUPFAM" id="SSF47220">
    <property type="entry name" value="alpha-catenin/vinculin-like"/>
    <property type="match status" value="2"/>
</dbReference>
<evidence type="ECO:0000259" key="9">
    <source>
        <dbReference type="Pfam" id="PF21865"/>
    </source>
</evidence>
<dbReference type="FunFam" id="1.20.1420.10:FF:000007">
    <property type="entry name" value="Talin 2"/>
    <property type="match status" value="1"/>
</dbReference>
<dbReference type="InterPro" id="IPR054060">
    <property type="entry name" value="TLN1-like_RS"/>
</dbReference>
<dbReference type="PANTHER" id="PTHR19981:SF7">
    <property type="entry name" value="TALIN-1"/>
    <property type="match status" value="1"/>
</dbReference>
<keyword evidence="4 7" id="KW-0175">Coiled coil</keyword>
<dbReference type="Pfam" id="PF00261">
    <property type="entry name" value="Tropomyosin"/>
    <property type="match status" value="1"/>
</dbReference>
<dbReference type="Proteomes" id="UP001497482">
    <property type="component" value="Chromosome 1"/>
</dbReference>
<protein>
    <submittedName>
        <fullName evidence="11">Uncharacterized protein</fullName>
    </submittedName>
</protein>
<dbReference type="Pfam" id="PF21896">
    <property type="entry name" value="Talin_IBS2B"/>
    <property type="match status" value="1"/>
</dbReference>
<sequence length="761" mass="82897">MATYFEPLIMAAIGTASKILSSQQQMAVLDQTKTLTESALQMLYTAKEAGGNPKAAHMQEALEESVQMMKEAVDDLGATLAEAASAAGAVGGMVDSINDSINKMEENPALDPEGTFVDYQTTMVRTAKAIAVTVQEMVTKSNTNPDDLGGLANELTNEFGNLATEAKYAAVTAESDEIGHHIKKQVGELGFSCTSLVTKAGALQCSPNDSFTKKELIESARKVSEKVSHVLAALQAGNRGTQACITAASAVSGIIADLDTTIMFATAGSLNRENAETFADHREYILKTAKALVEDTKLLVSGAGASQEKLAQAAQSSVTTITKLADVVKLGAASLGSEDPETQVVLINAVKDVAKALGNLISATKAAAGKPHDDPSMLQLKNSAKVMVTNVTSLLKTVKAVEDEATKGTRALEATIEHIKQELTVFRSSDPPPKTTTPEEFIRMTKGITMATAKAVAAGNSCRQEDIIATANLSRRAIADMLHSCKEAAYHPEVNRDVQMRALRYGNECATGYLGLLEHVLVFLLMIFCRNQFNLERRETRIRAQEKLEQAEKKATDAEAEVASLNRRIQLVEEELDRAQERLATALQKLEEAEKAADESERGMKVIENRATKDEEKMEIQEMQLKEAKHIAEEADRKYEEVARKLVILEGDLERSEERAEVAEAKSGDLEEELKNVTNNLKSLEAQSDKYSQKEDKYEEEIRVLTEKLKEAETRAEFAERSVAKLEKTIDDLEDEVYAQKLKGKALSEELDLALNDMTTL</sequence>
<dbReference type="SUPFAM" id="SSF57997">
    <property type="entry name" value="Tropomyosin"/>
    <property type="match status" value="1"/>
</dbReference>
<accession>A0AAV2IX47</accession>
<dbReference type="GO" id="GO:0005737">
    <property type="term" value="C:cytoplasm"/>
    <property type="evidence" value="ECO:0007669"/>
    <property type="project" value="UniProtKB-SubCell"/>
</dbReference>
<dbReference type="GO" id="GO:0005178">
    <property type="term" value="F:integrin binding"/>
    <property type="evidence" value="ECO:0007669"/>
    <property type="project" value="TreeGrafter"/>
</dbReference>
<evidence type="ECO:0000256" key="2">
    <source>
        <dbReference type="ARBA" id="ARBA00009036"/>
    </source>
</evidence>
<reference evidence="11 12" key="1">
    <citation type="submission" date="2024-04" db="EMBL/GenBank/DDBJ databases">
        <authorList>
            <person name="Waldvogel A.-M."/>
            <person name="Schoenle A."/>
        </authorList>
    </citation>
    <scope>NUCLEOTIDE SEQUENCE [LARGE SCALE GENOMIC DNA]</scope>
</reference>
<feature type="domain" description="Talin 1-like rod-segment" evidence="9">
    <location>
        <begin position="1"/>
        <end position="88"/>
    </location>
</feature>
<feature type="coiled-coil region" evidence="7">
    <location>
        <begin position="534"/>
        <end position="743"/>
    </location>
</feature>
<dbReference type="InterPro" id="IPR054082">
    <property type="entry name" value="Talin_IBS2B"/>
</dbReference>
<evidence type="ECO:0000259" key="8">
    <source>
        <dbReference type="Pfam" id="PF08913"/>
    </source>
</evidence>
<dbReference type="Gene3D" id="1.20.1420.10">
    <property type="entry name" value="Talin, central domain"/>
    <property type="match status" value="3"/>
</dbReference>
<dbReference type="FunFam" id="1.20.5.170:FF:000001">
    <property type="entry name" value="Tropomyosin alpha-1 chain isoform 1"/>
    <property type="match status" value="1"/>
</dbReference>
<evidence type="ECO:0000256" key="1">
    <source>
        <dbReference type="ARBA" id="ARBA00004496"/>
    </source>
</evidence>
<keyword evidence="12" id="KW-1185">Reference proteome</keyword>
<dbReference type="FunFam" id="1.20.120.230:FF:000009">
    <property type="entry name" value="Talin 2"/>
    <property type="match status" value="1"/>
</dbReference>
<evidence type="ECO:0000313" key="12">
    <source>
        <dbReference type="Proteomes" id="UP001497482"/>
    </source>
</evidence>
<evidence type="ECO:0000256" key="3">
    <source>
        <dbReference type="ARBA" id="ARBA00022490"/>
    </source>
</evidence>
<evidence type="ECO:0000256" key="7">
    <source>
        <dbReference type="SAM" id="Coils"/>
    </source>
</evidence>
<keyword evidence="3" id="KW-0963">Cytoplasm</keyword>
<feature type="domain" description="Vinculin-binding site-containing" evidence="8">
    <location>
        <begin position="115"/>
        <end position="239"/>
    </location>
</feature>
<name>A0AAV2IX47_KNICA</name>
<dbReference type="PRINTS" id="PR00194">
    <property type="entry name" value="TROPOMYOSIN"/>
</dbReference>
<dbReference type="GO" id="GO:0005925">
    <property type="term" value="C:focal adhesion"/>
    <property type="evidence" value="ECO:0007669"/>
    <property type="project" value="TreeGrafter"/>
</dbReference>
<dbReference type="GO" id="GO:0051015">
    <property type="term" value="F:actin filament binding"/>
    <property type="evidence" value="ECO:0007669"/>
    <property type="project" value="InterPro"/>
</dbReference>
<evidence type="ECO:0000256" key="4">
    <source>
        <dbReference type="ARBA" id="ARBA00023054"/>
    </source>
</evidence>
<evidence type="ECO:0000256" key="5">
    <source>
        <dbReference type="ARBA" id="ARBA00047081"/>
    </source>
</evidence>
<dbReference type="PROSITE" id="PS00326">
    <property type="entry name" value="TROPOMYOSIN"/>
    <property type="match status" value="1"/>
</dbReference>
<dbReference type="AlphaFoldDB" id="A0AAV2IX47"/>
<organism evidence="11 12">
    <name type="scientific">Knipowitschia caucasica</name>
    <name type="common">Caucasian dwarf goby</name>
    <name type="synonym">Pomatoschistus caucasicus</name>
    <dbReference type="NCBI Taxonomy" id="637954"/>
    <lineage>
        <taxon>Eukaryota</taxon>
        <taxon>Metazoa</taxon>
        <taxon>Chordata</taxon>
        <taxon>Craniata</taxon>
        <taxon>Vertebrata</taxon>
        <taxon>Euteleostomi</taxon>
        <taxon>Actinopterygii</taxon>
        <taxon>Neopterygii</taxon>
        <taxon>Teleostei</taxon>
        <taxon>Neoteleostei</taxon>
        <taxon>Acanthomorphata</taxon>
        <taxon>Gobiaria</taxon>
        <taxon>Gobiiformes</taxon>
        <taxon>Gobioidei</taxon>
        <taxon>Gobiidae</taxon>
        <taxon>Gobiinae</taxon>
        <taxon>Knipowitschia</taxon>
    </lineage>
</organism>
<dbReference type="FunFam" id="1.20.5.170:FF:000005">
    <property type="entry name" value="Tropomyosin alpha-1 chain"/>
    <property type="match status" value="1"/>
</dbReference>
<dbReference type="InterPro" id="IPR015009">
    <property type="entry name" value="Vinculin-bd_dom"/>
</dbReference>
<proteinExistence type="inferred from homology"/>
<dbReference type="FunFam" id="1.20.1420.10:FF:000002">
    <property type="entry name" value="Talin 2"/>
    <property type="match status" value="1"/>
</dbReference>
<dbReference type="GO" id="GO:0030036">
    <property type="term" value="P:actin cytoskeleton organization"/>
    <property type="evidence" value="ECO:0007669"/>
    <property type="project" value="TreeGrafter"/>
</dbReference>
<gene>
    <name evidence="11" type="ORF">KC01_LOCUS882</name>
</gene>
<dbReference type="Pfam" id="PF21865">
    <property type="entry name" value="TLN1-like_RS"/>
    <property type="match status" value="2"/>
</dbReference>
<evidence type="ECO:0000256" key="6">
    <source>
        <dbReference type="RuleBase" id="RU004515"/>
    </source>
</evidence>
<dbReference type="Gene3D" id="1.20.120.230">
    <property type="entry name" value="Alpha-catenin/vinculin-like"/>
    <property type="match status" value="1"/>
</dbReference>
<comment type="subunit">
    <text evidence="5">Homodimer. Heterodimer of an alpha (TPM1, TPM3 or TPM4) and a beta (TPM2) chain.</text>
</comment>
<evidence type="ECO:0000313" key="11">
    <source>
        <dbReference type="EMBL" id="CAL1568215.1"/>
    </source>
</evidence>
<evidence type="ECO:0000259" key="10">
    <source>
        <dbReference type="Pfam" id="PF21896"/>
    </source>
</evidence>
<dbReference type="Gene3D" id="1.20.5.170">
    <property type="match status" value="2"/>
</dbReference>